<feature type="short sequence motif" description="GXSXG" evidence="2">
    <location>
        <begin position="138"/>
        <end position="142"/>
    </location>
</feature>
<feature type="active site" description="Proton acceptor" evidence="2">
    <location>
        <position position="377"/>
    </location>
</feature>
<evidence type="ECO:0000313" key="5">
    <source>
        <dbReference type="Proteomes" id="UP000030907"/>
    </source>
</evidence>
<proteinExistence type="predicted"/>
<keyword evidence="2" id="KW-0442">Lipid degradation</keyword>
<dbReference type="AlphaFoldDB" id="A0A0A7PMX7"/>
<dbReference type="STRING" id="1515612.SKP52_18465"/>
<dbReference type="PROSITE" id="PS51635">
    <property type="entry name" value="PNPLA"/>
    <property type="match status" value="1"/>
</dbReference>
<dbReference type="NCBIfam" id="TIGR03607">
    <property type="entry name" value="patatin-like protein"/>
    <property type="match status" value="1"/>
</dbReference>
<dbReference type="HOGENOM" id="CLU_018286_0_0_5"/>
<dbReference type="Pfam" id="PF01734">
    <property type="entry name" value="Patatin"/>
    <property type="match status" value="1"/>
</dbReference>
<comment type="caution">
    <text evidence="2">Lacks conserved residue(s) required for the propagation of feature annotation.</text>
</comment>
<feature type="domain" description="PNPLA" evidence="3">
    <location>
        <begin position="72"/>
        <end position="390"/>
    </location>
</feature>
<dbReference type="Gene3D" id="3.40.1090.10">
    <property type="entry name" value="Cytosolic phospholipase A2 catalytic domain"/>
    <property type="match status" value="2"/>
</dbReference>
<protein>
    <submittedName>
        <fullName evidence="4">Patatin</fullName>
    </submittedName>
</protein>
<dbReference type="EMBL" id="CP009122">
    <property type="protein sequence ID" value="AJA10563.1"/>
    <property type="molecule type" value="Genomic_DNA"/>
</dbReference>
<keyword evidence="2" id="KW-0378">Hydrolase</keyword>
<organism evidence="4 5">
    <name type="scientific">Sphingopyxis fribergensis</name>
    <dbReference type="NCBI Taxonomy" id="1515612"/>
    <lineage>
        <taxon>Bacteria</taxon>
        <taxon>Pseudomonadati</taxon>
        <taxon>Pseudomonadota</taxon>
        <taxon>Alphaproteobacteria</taxon>
        <taxon>Sphingomonadales</taxon>
        <taxon>Sphingomonadaceae</taxon>
        <taxon>Sphingopyxis</taxon>
    </lineage>
</organism>
<dbReference type="KEGG" id="sphk:SKP52_18465"/>
<feature type="short sequence motif" description="DGA/G" evidence="2">
    <location>
        <begin position="377"/>
        <end position="379"/>
    </location>
</feature>
<gene>
    <name evidence="4" type="ORF">SKP52_18465</name>
</gene>
<feature type="active site" description="Nucleophile" evidence="2">
    <location>
        <position position="140"/>
    </location>
</feature>
<reference evidence="4 5" key="1">
    <citation type="journal article" date="2015" name="Int. J. Syst. Evol. Microbiol.">
        <title>Description of Sphingopyxis fribergensis sp. nov. - a soil bacterium with the ability to degrade styrene and phenylacetic acid.</title>
        <authorList>
            <person name="Oelschlagel M."/>
            <person name="Ruckert C."/>
            <person name="Kalinowski J."/>
            <person name="Schmidt G."/>
            <person name="Schlomann M."/>
            <person name="Tischler D."/>
        </authorList>
    </citation>
    <scope>NUCLEOTIDE SEQUENCE [LARGE SCALE GENOMIC DNA]</scope>
    <source>
        <strain evidence="4 5">Kp5.2</strain>
    </source>
</reference>
<keyword evidence="1 2" id="KW-0443">Lipid metabolism</keyword>
<dbReference type="InterPro" id="IPR016035">
    <property type="entry name" value="Acyl_Trfase/lysoPLipase"/>
</dbReference>
<dbReference type="InterPro" id="IPR019894">
    <property type="entry name" value="Patatin-related_protein"/>
</dbReference>
<dbReference type="InterPro" id="IPR024282">
    <property type="entry name" value="DUF3376"/>
</dbReference>
<sequence>MPRSFPYFVIPAKAGTQGGISLRTLWVPAFAGMTNIGMAALHLNADTSERGTAPVKHAIVFAMREKELRFALICYGGISLAVYMHGITKEIWRLAAASRAFHDGEAVAGSGGVYRDLLAAIAEHGGVKLRVLPDIIAGASAGGINGIFLARALATGKSLDPLTELWLEDADVDSLIDPDARPLSAMTKFWAVPIAGWAMKRRGNAIDRTVGEDAQDEVRAKLSRFVRARWFEPPFGGETFSNLLLDAFDAMDAGPQGSPLVPTGQPVDLIVSVTDFAGHREQLTLNSPSRVTEQEHRLMMHFRQNGRAGRRLDDVPGLVAAARATASFPGAFPPFTLRELDAALEKRGVAWPGRDAFILAQLPRVPDSDPADRVLIDGAVLANAPFRPAIAALKQRPARREIDRRFIYIDPKPDYKAISIGKPGEPGEEGQLPGFLPTILGSLSAIPREQPIRENIEMIESMSRRIRRMQHIIDAMKVEVEEQVAALFGTTFFLDTPTPARLAKWRAKAQDQAAARAGFAYAPYGHLKLSAVIDEIANIVDRLVPPEGPVHVINRRIAMWTEARARGLDRISGKRGTGASSEAIDFFRTHDLGFRIRRLRFLARELDTAVEATRERRDPVCEDMRETIFAALGHYLEREGDAWLADLDVPADTEPGQWIDAIAARRDLVALDAETDVVIAAALGKLPKDDRRTMLFAYLGYPFYDIATLPLLQGEGFDEFDPIKIDRISPSDATAIRTGGAAAMLKGVEFNSFGAFFSRTYRENDYLWGRLHGADRLIDIVASSVGGEGAMSADELKALKRRAFHAILDEEEGRLPKVKALIDELRGEIGP</sequence>
<evidence type="ECO:0000259" key="3">
    <source>
        <dbReference type="PROSITE" id="PS51635"/>
    </source>
</evidence>
<accession>A0A0A7PMX7</accession>
<evidence type="ECO:0000256" key="2">
    <source>
        <dbReference type="PROSITE-ProRule" id="PRU01161"/>
    </source>
</evidence>
<keyword evidence="5" id="KW-1185">Reference proteome</keyword>
<dbReference type="GO" id="GO:0016042">
    <property type="term" value="P:lipid catabolic process"/>
    <property type="evidence" value="ECO:0007669"/>
    <property type="project" value="UniProtKB-UniRule"/>
</dbReference>
<name>A0A0A7PMX7_9SPHN</name>
<dbReference type="Pfam" id="PF11856">
    <property type="entry name" value="DUF3376"/>
    <property type="match status" value="1"/>
</dbReference>
<dbReference type="Proteomes" id="UP000030907">
    <property type="component" value="Chromosome"/>
</dbReference>
<dbReference type="SUPFAM" id="SSF52151">
    <property type="entry name" value="FabD/lysophospholipase-like"/>
    <property type="match status" value="1"/>
</dbReference>
<dbReference type="InterPro" id="IPR002641">
    <property type="entry name" value="PNPLA_dom"/>
</dbReference>
<dbReference type="GO" id="GO:0016787">
    <property type="term" value="F:hydrolase activity"/>
    <property type="evidence" value="ECO:0007669"/>
    <property type="project" value="UniProtKB-UniRule"/>
</dbReference>
<evidence type="ECO:0000313" key="4">
    <source>
        <dbReference type="EMBL" id="AJA10563.1"/>
    </source>
</evidence>
<evidence type="ECO:0000256" key="1">
    <source>
        <dbReference type="ARBA" id="ARBA00023098"/>
    </source>
</evidence>